<evidence type="ECO:0000259" key="1">
    <source>
        <dbReference type="Pfam" id="PF06985"/>
    </source>
</evidence>
<comment type="caution">
    <text evidence="2">The sequence shown here is derived from an EMBL/GenBank/DDBJ whole genome shotgun (WGS) entry which is preliminary data.</text>
</comment>
<feature type="non-terminal residue" evidence="2">
    <location>
        <position position="237"/>
    </location>
</feature>
<feature type="domain" description="Heterokaryon incompatibility" evidence="1">
    <location>
        <begin position="22"/>
        <end position="108"/>
    </location>
</feature>
<name>A0A8K0TRI5_9PEZI</name>
<reference evidence="2" key="1">
    <citation type="journal article" date="2021" name="Nat. Commun.">
        <title>Genetic determinants of endophytism in the Arabidopsis root mycobiome.</title>
        <authorList>
            <person name="Mesny F."/>
            <person name="Miyauchi S."/>
            <person name="Thiergart T."/>
            <person name="Pickel B."/>
            <person name="Atanasova L."/>
            <person name="Karlsson M."/>
            <person name="Huettel B."/>
            <person name="Barry K.W."/>
            <person name="Haridas S."/>
            <person name="Chen C."/>
            <person name="Bauer D."/>
            <person name="Andreopoulos W."/>
            <person name="Pangilinan J."/>
            <person name="LaButti K."/>
            <person name="Riley R."/>
            <person name="Lipzen A."/>
            <person name="Clum A."/>
            <person name="Drula E."/>
            <person name="Henrissat B."/>
            <person name="Kohler A."/>
            <person name="Grigoriev I.V."/>
            <person name="Martin F.M."/>
            <person name="Hacquard S."/>
        </authorList>
    </citation>
    <scope>NUCLEOTIDE SEQUENCE</scope>
    <source>
        <strain evidence="2">MPI-CAGE-AT-0016</strain>
    </source>
</reference>
<gene>
    <name evidence="2" type="ORF">B0T11DRAFT_224060</name>
</gene>
<dbReference type="Proteomes" id="UP000813385">
    <property type="component" value="Unassembled WGS sequence"/>
</dbReference>
<dbReference type="EMBL" id="JAGPXD010000002">
    <property type="protein sequence ID" value="KAH7367957.1"/>
    <property type="molecule type" value="Genomic_DNA"/>
</dbReference>
<dbReference type="Pfam" id="PF06985">
    <property type="entry name" value="HET"/>
    <property type="match status" value="1"/>
</dbReference>
<evidence type="ECO:0000313" key="3">
    <source>
        <dbReference type="Proteomes" id="UP000813385"/>
    </source>
</evidence>
<evidence type="ECO:0000313" key="2">
    <source>
        <dbReference type="EMBL" id="KAH7367957.1"/>
    </source>
</evidence>
<accession>A0A8K0TRI5</accession>
<protein>
    <submittedName>
        <fullName evidence="2">Heterokaryon incompatibility protein-domain-containing protein</fullName>
    </submittedName>
</protein>
<dbReference type="AlphaFoldDB" id="A0A8K0TRI5"/>
<dbReference type="PANTHER" id="PTHR10622">
    <property type="entry name" value="HET DOMAIN-CONTAINING PROTEIN"/>
    <property type="match status" value="1"/>
</dbReference>
<proteinExistence type="predicted"/>
<dbReference type="OrthoDB" id="20872at2759"/>
<sequence>MRLLNVTTLEVESFTPDAVPKYAILSHRWTDDEVFFQDIKDGTARAKSGFAKLAASCSIARTEGLSHIWADMCCIDKSSSAELSEAINSMFRFYHDAEVCYAYLHDASGAADFLDSDWFDRGWTLQELVAPRKVRFYDGKWASLGDLTSLLDSISLRTGIAQAYLQGRDLSLASIAERMSWAARRKTTRTEDISYCLLGIFDIHMPLLYGEGAEKSFIRLQREILKGTTDESWLAWG</sequence>
<dbReference type="PANTHER" id="PTHR10622:SF10">
    <property type="entry name" value="HET DOMAIN-CONTAINING PROTEIN"/>
    <property type="match status" value="1"/>
</dbReference>
<keyword evidence="3" id="KW-1185">Reference proteome</keyword>
<organism evidence="2 3">
    <name type="scientific">Plectosphaerella cucumerina</name>
    <dbReference type="NCBI Taxonomy" id="40658"/>
    <lineage>
        <taxon>Eukaryota</taxon>
        <taxon>Fungi</taxon>
        <taxon>Dikarya</taxon>
        <taxon>Ascomycota</taxon>
        <taxon>Pezizomycotina</taxon>
        <taxon>Sordariomycetes</taxon>
        <taxon>Hypocreomycetidae</taxon>
        <taxon>Glomerellales</taxon>
        <taxon>Plectosphaerellaceae</taxon>
        <taxon>Plectosphaerella</taxon>
    </lineage>
</organism>
<dbReference type="InterPro" id="IPR010730">
    <property type="entry name" value="HET"/>
</dbReference>